<accession>A0A7K4BZS9</accession>
<dbReference type="InterPro" id="IPR012340">
    <property type="entry name" value="NA-bd_OB-fold"/>
</dbReference>
<protein>
    <submittedName>
        <fullName evidence="2">Zn-ribbon domain-containing OB-fold protein</fullName>
    </submittedName>
</protein>
<comment type="caution">
    <text evidence="2">The sequence shown here is derived from an EMBL/GenBank/DDBJ whole genome shotgun (WGS) entry which is preliminary data.</text>
</comment>
<dbReference type="InterPro" id="IPR052513">
    <property type="entry name" value="Thioester_dehydratase-like"/>
</dbReference>
<dbReference type="PANTHER" id="PTHR34075">
    <property type="entry name" value="BLR3430 PROTEIN"/>
    <property type="match status" value="1"/>
</dbReference>
<dbReference type="EMBL" id="JAAZKV010000018">
    <property type="protein sequence ID" value="NMA44651.1"/>
    <property type="molecule type" value="Genomic_DNA"/>
</dbReference>
<feature type="domain" description="ChsH2 C-terminal OB-fold" evidence="1">
    <location>
        <begin position="49"/>
        <end position="111"/>
    </location>
</feature>
<sequence length="132" mass="15085">MFRKSPIIRWRSYGDRYKLHGHKCTKCGTTYFEKKGMCICGNLEFSEMDFSGEGKIISFTQIHSGPESFSEMAPYCVGIIELKEGAKITAQIVDCKYEDLKIGTEVEAVFRKFYKSGEKGIIHYGTKFIPKL</sequence>
<dbReference type="PANTHER" id="PTHR34075:SF5">
    <property type="entry name" value="BLR3430 PROTEIN"/>
    <property type="match status" value="1"/>
</dbReference>
<reference evidence="2 3" key="1">
    <citation type="journal article" date="2020" name="Biotechnol. Biofuels">
        <title>New insights from the biogas microbiome by comprehensive genome-resolved metagenomics of nearly 1600 species originating from multiple anaerobic digesters.</title>
        <authorList>
            <person name="Campanaro S."/>
            <person name="Treu L."/>
            <person name="Rodriguez-R L.M."/>
            <person name="Kovalovszki A."/>
            <person name="Ziels R.M."/>
            <person name="Maus I."/>
            <person name="Zhu X."/>
            <person name="Kougias P.G."/>
            <person name="Basile A."/>
            <person name="Luo G."/>
            <person name="Schluter A."/>
            <person name="Konstantinidis K.T."/>
            <person name="Angelidaki I."/>
        </authorList>
    </citation>
    <scope>NUCLEOTIDE SEQUENCE [LARGE SCALE GENOMIC DNA]</scope>
    <source>
        <strain evidence="2">AS22ysBPME_79</strain>
    </source>
</reference>
<dbReference type="SUPFAM" id="SSF50249">
    <property type="entry name" value="Nucleic acid-binding proteins"/>
    <property type="match status" value="1"/>
</dbReference>
<gene>
    <name evidence="2" type="ORF">GX950_02460</name>
</gene>
<dbReference type="Pfam" id="PF01796">
    <property type="entry name" value="OB_ChsH2_C"/>
    <property type="match status" value="1"/>
</dbReference>
<evidence type="ECO:0000259" key="1">
    <source>
        <dbReference type="Pfam" id="PF01796"/>
    </source>
</evidence>
<dbReference type="Proteomes" id="UP000526302">
    <property type="component" value="Unassembled WGS sequence"/>
</dbReference>
<organism evidence="2 3">
    <name type="scientific">Candidatus Iainarchaeum sp</name>
    <dbReference type="NCBI Taxonomy" id="3101447"/>
    <lineage>
        <taxon>Archaea</taxon>
        <taxon>Candidatus Iainarchaeota</taxon>
        <taxon>Candidatus Iainarchaeia</taxon>
        <taxon>Candidatus Iainarchaeales</taxon>
        <taxon>Candidatus Iainarchaeaceae</taxon>
        <taxon>Candidatus Iainarchaeum</taxon>
    </lineage>
</organism>
<evidence type="ECO:0000313" key="2">
    <source>
        <dbReference type="EMBL" id="NMA44651.1"/>
    </source>
</evidence>
<evidence type="ECO:0000313" key="3">
    <source>
        <dbReference type="Proteomes" id="UP000526302"/>
    </source>
</evidence>
<proteinExistence type="predicted"/>
<name>A0A7K4BZS9_9ARCH</name>
<dbReference type="InterPro" id="IPR002878">
    <property type="entry name" value="ChsH2_C"/>
</dbReference>
<dbReference type="AlphaFoldDB" id="A0A7K4BZS9"/>